<dbReference type="Gene3D" id="2.10.260.10">
    <property type="match status" value="1"/>
</dbReference>
<dbReference type="GeneID" id="58919077"/>
<reference evidence="2 3" key="1">
    <citation type="submission" date="2020-09" db="EMBL/GenBank/DDBJ databases">
        <authorList>
            <person name="Courtine D."/>
        </authorList>
    </citation>
    <scope>NUCLEOTIDE SEQUENCE [LARGE SCALE GENOMIC DNA]</scope>
    <source>
        <strain evidence="2 3">IRI35c</strain>
    </source>
</reference>
<gene>
    <name evidence="2" type="ORF">TIRI35C_1336</name>
</gene>
<evidence type="ECO:0000313" key="2">
    <source>
        <dbReference type="EMBL" id="CAD5244490.1"/>
    </source>
</evidence>
<dbReference type="InterPro" id="IPR007159">
    <property type="entry name" value="SpoVT-AbrB_dom"/>
</dbReference>
<dbReference type="NCBIfam" id="TIGR01439">
    <property type="entry name" value="lp_hng_hel_AbrB"/>
    <property type="match status" value="1"/>
</dbReference>
<dbReference type="GO" id="GO:0003677">
    <property type="term" value="F:DNA binding"/>
    <property type="evidence" value="ECO:0007669"/>
    <property type="project" value="InterPro"/>
</dbReference>
<dbReference type="SUPFAM" id="SSF89447">
    <property type="entry name" value="AbrB/MazE/MraZ-like"/>
    <property type="match status" value="1"/>
</dbReference>
<dbReference type="Proteomes" id="UP000516304">
    <property type="component" value="Chromosome TIRI35C"/>
</dbReference>
<dbReference type="PROSITE" id="PS51740">
    <property type="entry name" value="SPOVT_ABRB"/>
    <property type="match status" value="1"/>
</dbReference>
<evidence type="ECO:0000313" key="3">
    <source>
        <dbReference type="Proteomes" id="UP000516304"/>
    </source>
</evidence>
<dbReference type="AlphaFoldDB" id="A0A7G2DBZ7"/>
<dbReference type="SMART" id="SM00966">
    <property type="entry name" value="SpoVT_AbrB"/>
    <property type="match status" value="1"/>
</dbReference>
<keyword evidence="3" id="KW-1185">Reference proteome</keyword>
<protein>
    <submittedName>
        <fullName evidence="2">Transcription regulator, SpoVT/AbrB family</fullName>
    </submittedName>
</protein>
<dbReference type="KEGG" id="tcq:TIRI35C_1336"/>
<dbReference type="InterPro" id="IPR052975">
    <property type="entry name" value="Repressor-like_regulatory"/>
</dbReference>
<proteinExistence type="predicted"/>
<dbReference type="PANTHER" id="PTHR34860">
    <property type="entry name" value="REPRESSOR-LIKE PROTEIN SSO7C3"/>
    <property type="match status" value="1"/>
</dbReference>
<sequence length="94" mass="10533">MIPLVSIRLKVGPKGQIVIPKVFREAYGINEGGEVIVEPTDKGLIIMPKKSKEELIKELLEWKHKRARGKPAKLGELKGISLEDEFDDVWGIGE</sequence>
<accession>A0A7G2DBZ7</accession>
<dbReference type="EMBL" id="LR881183">
    <property type="protein sequence ID" value="CAD5244490.1"/>
    <property type="molecule type" value="Genomic_DNA"/>
</dbReference>
<dbReference type="Pfam" id="PF04014">
    <property type="entry name" value="MazE_antitoxin"/>
    <property type="match status" value="1"/>
</dbReference>
<dbReference type="InterPro" id="IPR037914">
    <property type="entry name" value="SpoVT-AbrB_sf"/>
</dbReference>
<dbReference type="RefSeq" id="WP_246454707.1">
    <property type="nucleotide sequence ID" value="NZ_LR881183.1"/>
</dbReference>
<feature type="domain" description="SpoVT-AbrB" evidence="1">
    <location>
        <begin position="6"/>
        <end position="51"/>
    </location>
</feature>
<organism evidence="2 3">
    <name type="scientific">Thermococcus camini</name>
    <dbReference type="NCBI Taxonomy" id="2016373"/>
    <lineage>
        <taxon>Archaea</taxon>
        <taxon>Methanobacteriati</taxon>
        <taxon>Methanobacteriota</taxon>
        <taxon>Thermococci</taxon>
        <taxon>Thermococcales</taxon>
        <taxon>Thermococcaceae</taxon>
        <taxon>Thermococcus</taxon>
    </lineage>
</organism>
<dbReference type="PANTHER" id="PTHR34860:SF7">
    <property type="entry name" value="TRANSCRIPTION REGULATOR, SPOVT_ABRB FAMILY"/>
    <property type="match status" value="1"/>
</dbReference>
<evidence type="ECO:0000259" key="1">
    <source>
        <dbReference type="PROSITE" id="PS51740"/>
    </source>
</evidence>
<name>A0A7G2DBZ7_9EURY</name>